<dbReference type="GO" id="GO:0043488">
    <property type="term" value="P:regulation of mRNA stability"/>
    <property type="evidence" value="ECO:0007669"/>
    <property type="project" value="InterPro"/>
</dbReference>
<gene>
    <name evidence="10" type="ORF">ALECFALPRED_000932</name>
</gene>
<proteinExistence type="inferred from homology"/>
<dbReference type="Pfam" id="PF14608">
    <property type="entry name" value="zf-CCCH_2"/>
    <property type="match status" value="4"/>
</dbReference>
<evidence type="ECO:0000256" key="6">
    <source>
        <dbReference type="ARBA" id="ARBA00022833"/>
    </source>
</evidence>
<feature type="domain" description="Nab2-like CCCH zinc finger" evidence="9">
    <location>
        <begin position="467"/>
        <end position="486"/>
    </location>
</feature>
<dbReference type="InterPro" id="IPR043094">
    <property type="entry name" value="Nab2/ZC3H14_N_sf"/>
</dbReference>
<dbReference type="EMBL" id="CAJPDR010000117">
    <property type="protein sequence ID" value="CAF9918996.1"/>
    <property type="molecule type" value="Genomic_DNA"/>
</dbReference>
<evidence type="ECO:0000256" key="3">
    <source>
        <dbReference type="ARBA" id="ARBA00022723"/>
    </source>
</evidence>
<dbReference type="Gene3D" id="4.10.1000.30">
    <property type="match status" value="1"/>
</dbReference>
<keyword evidence="3" id="KW-0479">Metal-binding</keyword>
<evidence type="ECO:0000256" key="4">
    <source>
        <dbReference type="ARBA" id="ARBA00022737"/>
    </source>
</evidence>
<dbReference type="PANTHER" id="PTHR14738">
    <property type="entry name" value="ZINC FINGER CCCH DOMAIN-CONTAINING PROTEIN 14"/>
    <property type="match status" value="1"/>
</dbReference>
<keyword evidence="4" id="KW-0677">Repeat</keyword>
<evidence type="ECO:0000313" key="10">
    <source>
        <dbReference type="EMBL" id="CAF9918996.1"/>
    </source>
</evidence>
<reference evidence="10" key="1">
    <citation type="submission" date="2021-03" db="EMBL/GenBank/DDBJ databases">
        <authorList>
            <person name="Tagirdzhanova G."/>
        </authorList>
    </citation>
    <scope>NUCLEOTIDE SEQUENCE</scope>
</reference>
<protein>
    <recommendedName>
        <fullName evidence="9">Nab2-like CCCH zinc finger domain-containing protein</fullName>
    </recommendedName>
</protein>
<feature type="region of interest" description="Disordered" evidence="8">
    <location>
        <begin position="532"/>
        <end position="551"/>
    </location>
</feature>
<dbReference type="Pfam" id="PF22683">
    <property type="entry name" value="Nab2-like_zf-CCCH"/>
    <property type="match status" value="1"/>
</dbReference>
<dbReference type="PANTHER" id="PTHR14738:SF29">
    <property type="entry name" value="ZINC FINGER CCCH DOMAIN-CONTAINING PROTEIN 14"/>
    <property type="match status" value="1"/>
</dbReference>
<comment type="caution">
    <text evidence="10">The sequence shown here is derived from an EMBL/GenBank/DDBJ whole genome shotgun (WGS) entry which is preliminary data.</text>
</comment>
<dbReference type="OrthoDB" id="438553at2759"/>
<dbReference type="InterPro" id="IPR040366">
    <property type="entry name" value="Nab2/ZC3H14"/>
</dbReference>
<sequence length="551" mass="60128">MTVEVALNTPLAEALSNVVQPKLSEVGWSTGGLDDSALGEYIILMLVNGKTQEQIAAELSNDLLNLGPDDTGATDFAKWLFEQVDVLHDQLNGPPAPQISQAQQGQAIPSYIEEGVLYRAGNKQADDGGGTGVDMGEAMEGVQNGVIPTGPKSMRNPSRNGNKRMIGQISKAMDRSSDTVLHRVRPQQGTERINMHSRLPPKGPRIDQNRILRTQPNGRPTGMPNGSLPNGGAAGPLMQMSPQQQMQLMSMYEEQARMMQQLFSPQQQQQIFMPAINPAFHTGGAPSRQQPGRSLFERVEGNPQRQNGHFNKTPQSNGGKFQPQEPSVTTDIPSSYTNGDVSSSMEVESSQNKPLESASEIICRFNLTCTKKDCPYAHQSPEAPPGTTIDVNDECPFGAACKSRKCVGRHPSPAQKVSHQSEQDCKFFPHCANPSCPFRHPTAMPACRFGADCKKEGCKFAHVKTMCRFNPCLNPQCPFKHAEGQKRGVFGDKVWRVADDSENKGHVSERKFVDDMGEEELVLADVKLEDIKAEDHTHGSQSSSLGAEVVT</sequence>
<keyword evidence="11" id="KW-1185">Reference proteome</keyword>
<evidence type="ECO:0000313" key="11">
    <source>
        <dbReference type="Proteomes" id="UP000664203"/>
    </source>
</evidence>
<dbReference type="GO" id="GO:0005737">
    <property type="term" value="C:cytoplasm"/>
    <property type="evidence" value="ECO:0007669"/>
    <property type="project" value="TreeGrafter"/>
</dbReference>
<evidence type="ECO:0000259" key="9">
    <source>
        <dbReference type="Pfam" id="PF22683"/>
    </source>
</evidence>
<dbReference type="Gene3D" id="4.10.1000.40">
    <property type="match status" value="1"/>
</dbReference>
<dbReference type="GO" id="GO:0008143">
    <property type="term" value="F:poly(A) binding"/>
    <property type="evidence" value="ECO:0007669"/>
    <property type="project" value="InterPro"/>
</dbReference>
<evidence type="ECO:0000256" key="2">
    <source>
        <dbReference type="ARBA" id="ARBA00008423"/>
    </source>
</evidence>
<comment type="similarity">
    <text evidence="2">Belongs to the ZC3H14 family.</text>
</comment>
<comment type="subcellular location">
    <subcellularLocation>
        <location evidence="1">Nucleus</location>
    </subcellularLocation>
</comment>
<evidence type="ECO:0000256" key="5">
    <source>
        <dbReference type="ARBA" id="ARBA00022771"/>
    </source>
</evidence>
<accession>A0A8H3FDS4</accession>
<dbReference type="GO" id="GO:0005634">
    <property type="term" value="C:nucleus"/>
    <property type="evidence" value="ECO:0007669"/>
    <property type="project" value="UniProtKB-SubCell"/>
</dbReference>
<dbReference type="FunFam" id="1.10.340.40:FF:000001">
    <property type="entry name" value="Nuclear polyadenylated RNA-binding protein nab2"/>
    <property type="match status" value="1"/>
</dbReference>
<dbReference type="InterPro" id="IPR055046">
    <property type="entry name" value="Nab2-like_Znf-CCCH"/>
</dbReference>
<feature type="compositionally biased region" description="Polar residues" evidence="8">
    <location>
        <begin position="303"/>
        <end position="353"/>
    </location>
</feature>
<name>A0A8H3FDS4_9LECA</name>
<keyword evidence="5" id="KW-0863">Zinc-finger</keyword>
<dbReference type="Proteomes" id="UP000664203">
    <property type="component" value="Unassembled WGS sequence"/>
</dbReference>
<dbReference type="GO" id="GO:0008270">
    <property type="term" value="F:zinc ion binding"/>
    <property type="evidence" value="ECO:0007669"/>
    <property type="project" value="UniProtKB-KW"/>
</dbReference>
<dbReference type="AlphaFoldDB" id="A0A8H3FDS4"/>
<organism evidence="10 11">
    <name type="scientific">Alectoria fallacina</name>
    <dbReference type="NCBI Taxonomy" id="1903189"/>
    <lineage>
        <taxon>Eukaryota</taxon>
        <taxon>Fungi</taxon>
        <taxon>Dikarya</taxon>
        <taxon>Ascomycota</taxon>
        <taxon>Pezizomycotina</taxon>
        <taxon>Lecanoromycetes</taxon>
        <taxon>OSLEUM clade</taxon>
        <taxon>Lecanoromycetidae</taxon>
        <taxon>Lecanorales</taxon>
        <taxon>Lecanorineae</taxon>
        <taxon>Parmeliaceae</taxon>
        <taxon>Alectoria</taxon>
    </lineage>
</organism>
<keyword evidence="6" id="KW-0862">Zinc</keyword>
<keyword evidence="7" id="KW-0539">Nucleus</keyword>
<evidence type="ECO:0000256" key="7">
    <source>
        <dbReference type="ARBA" id="ARBA00023242"/>
    </source>
</evidence>
<dbReference type="FunFam" id="4.10.1000.40:FF:000002">
    <property type="entry name" value="Nuclear polyadenylated RNA-binding protein Nab2"/>
    <property type="match status" value="1"/>
</dbReference>
<evidence type="ECO:0000256" key="8">
    <source>
        <dbReference type="SAM" id="MobiDB-lite"/>
    </source>
</evidence>
<feature type="region of interest" description="Disordered" evidence="8">
    <location>
        <begin position="302"/>
        <end position="353"/>
    </location>
</feature>
<evidence type="ECO:0000256" key="1">
    <source>
        <dbReference type="ARBA" id="ARBA00004123"/>
    </source>
</evidence>
<dbReference type="Gene3D" id="1.10.340.40">
    <property type="entry name" value="Nuclear abundant poly(A) RNA-bind protein 2, N-terminal domain"/>
    <property type="match status" value="1"/>
</dbReference>